<sequence>MMKGNLLIGFMAAMSFANMSHADFTFHSNVANVCKYLAGHWSGKGKASSWLIGDCLYHGAGVISEVDNDGHFTVEVKADKDSGSFFCPKHSTKQLTGICTNGVATIMTEYGNLQGNFSQNAGSAKGTLTVAPGINAEITIEFQRLG</sequence>
<evidence type="ECO:0000313" key="3">
    <source>
        <dbReference type="Proteomes" id="UP001222087"/>
    </source>
</evidence>
<dbReference type="RefSeq" id="WP_275090402.1">
    <property type="nucleotide sequence ID" value="NZ_CP119078.1"/>
</dbReference>
<reference evidence="2 3" key="1">
    <citation type="submission" date="2023-02" db="EMBL/GenBank/DDBJ databases">
        <title>Genome Sequence of L. cardiaca H63T.</title>
        <authorList>
            <person name="Lopez A.E."/>
            <person name="Cianciotto N.P."/>
        </authorList>
    </citation>
    <scope>NUCLEOTIDE SEQUENCE [LARGE SCALE GENOMIC DNA]</scope>
    <source>
        <strain evidence="2 3">H63</strain>
    </source>
</reference>
<feature type="chain" id="PRO_5045347547" evidence="1">
    <location>
        <begin position="23"/>
        <end position="146"/>
    </location>
</feature>
<proteinExistence type="predicted"/>
<gene>
    <name evidence="2" type="ORF">PXX05_07275</name>
</gene>
<name>A0ABY8AXW8_9GAMM</name>
<evidence type="ECO:0000313" key="2">
    <source>
        <dbReference type="EMBL" id="WED44581.1"/>
    </source>
</evidence>
<protein>
    <submittedName>
        <fullName evidence="2">Uncharacterized protein</fullName>
    </submittedName>
</protein>
<accession>A0ABY8AXW8</accession>
<evidence type="ECO:0000256" key="1">
    <source>
        <dbReference type="SAM" id="SignalP"/>
    </source>
</evidence>
<keyword evidence="1" id="KW-0732">Signal</keyword>
<organism evidence="2 3">
    <name type="scientific">Legionella cardiaca</name>
    <dbReference type="NCBI Taxonomy" id="1071983"/>
    <lineage>
        <taxon>Bacteria</taxon>
        <taxon>Pseudomonadati</taxon>
        <taxon>Pseudomonadota</taxon>
        <taxon>Gammaproteobacteria</taxon>
        <taxon>Legionellales</taxon>
        <taxon>Legionellaceae</taxon>
        <taxon>Legionella</taxon>
    </lineage>
</organism>
<feature type="signal peptide" evidence="1">
    <location>
        <begin position="1"/>
        <end position="22"/>
    </location>
</feature>
<keyword evidence="3" id="KW-1185">Reference proteome</keyword>
<dbReference type="EMBL" id="CP119078">
    <property type="protein sequence ID" value="WED44581.1"/>
    <property type="molecule type" value="Genomic_DNA"/>
</dbReference>
<dbReference type="Proteomes" id="UP001222087">
    <property type="component" value="Chromosome"/>
</dbReference>